<dbReference type="InterPro" id="IPR006139">
    <property type="entry name" value="D-isomer_2_OHA_DH_cat_dom"/>
</dbReference>
<accession>A0ABU9VAX6</accession>
<dbReference type="EMBL" id="JBCIVJ010000015">
    <property type="protein sequence ID" value="MEN0580911.1"/>
    <property type="molecule type" value="Genomic_DNA"/>
</dbReference>
<evidence type="ECO:0000259" key="4">
    <source>
        <dbReference type="Pfam" id="PF00389"/>
    </source>
</evidence>
<dbReference type="Proteomes" id="UP001411173">
    <property type="component" value="Unassembled WGS sequence"/>
</dbReference>
<dbReference type="SUPFAM" id="SSF51735">
    <property type="entry name" value="NAD(P)-binding Rossmann-fold domains"/>
    <property type="match status" value="1"/>
</dbReference>
<comment type="caution">
    <text evidence="6">The sequence shown here is derived from an EMBL/GenBank/DDBJ whole genome shotgun (WGS) entry which is preliminary data.</text>
</comment>
<dbReference type="RefSeq" id="WP_343194442.1">
    <property type="nucleotide sequence ID" value="NZ_JBCIVJ010000015.1"/>
</dbReference>
<evidence type="ECO:0000256" key="2">
    <source>
        <dbReference type="ARBA" id="ARBA00023027"/>
    </source>
</evidence>
<sequence>MAIPLLVTIELAPGHLSRLAAAGFETHYAPTATDRAQAVEHNGGRIRAVLTNGSRGLDASVIAALPKLNIICALGAGYENIDVTAAKARNIIVTHGPGTNDTSVADHAMALLMAIARGIVQSDSAVRRGEWATSRQLRPMISAKRLGILGLGNIGEQIARRASAGFGMSVAYHSRTPRADSAWHYLPSPVALAQWSDFLVVATPGGAMTWHLVDDAVLSALGPDGFLINIARGSVVDTAALIDALKKRHIAGAALDVVEGEPDVPAELIAQENVIITPHIAGRTPEAAEATIRLVLDNLQACFAGQPVLTPVR</sequence>
<evidence type="ECO:0000256" key="3">
    <source>
        <dbReference type="RuleBase" id="RU003719"/>
    </source>
</evidence>
<reference evidence="6 7" key="1">
    <citation type="submission" date="2024-02" db="EMBL/GenBank/DDBJ databases">
        <title>Whole genome of MDR Enterobacteriaceae from southern Thailand.</title>
        <authorList>
            <person name="Surachat K."/>
        </authorList>
    </citation>
    <scope>NUCLEOTIDE SEQUENCE [LARGE SCALE GENOMIC DNA]</scope>
    <source>
        <strain evidence="6 7">PSU_29</strain>
    </source>
</reference>
<keyword evidence="1 3" id="KW-0560">Oxidoreductase</keyword>
<gene>
    <name evidence="6" type="ORF">AAIG39_18145</name>
</gene>
<name>A0ABU9VAX6_9ENTR</name>
<dbReference type="Pfam" id="PF02826">
    <property type="entry name" value="2-Hacid_dh_C"/>
    <property type="match status" value="1"/>
</dbReference>
<dbReference type="PANTHER" id="PTHR10996">
    <property type="entry name" value="2-HYDROXYACID DEHYDROGENASE-RELATED"/>
    <property type="match status" value="1"/>
</dbReference>
<keyword evidence="2" id="KW-0520">NAD</keyword>
<dbReference type="Gene3D" id="3.40.50.720">
    <property type="entry name" value="NAD(P)-binding Rossmann-like Domain"/>
    <property type="match status" value="2"/>
</dbReference>
<dbReference type="InterPro" id="IPR036291">
    <property type="entry name" value="NAD(P)-bd_dom_sf"/>
</dbReference>
<comment type="similarity">
    <text evidence="3">Belongs to the D-isomer specific 2-hydroxyacid dehydrogenase family.</text>
</comment>
<keyword evidence="7" id="KW-1185">Reference proteome</keyword>
<evidence type="ECO:0000259" key="5">
    <source>
        <dbReference type="Pfam" id="PF02826"/>
    </source>
</evidence>
<proteinExistence type="inferred from homology"/>
<dbReference type="Pfam" id="PF00389">
    <property type="entry name" value="2-Hacid_dh"/>
    <property type="match status" value="1"/>
</dbReference>
<dbReference type="PANTHER" id="PTHR10996:SF178">
    <property type="entry name" value="2-HYDROXYACID DEHYDROGENASE YGL185C-RELATED"/>
    <property type="match status" value="1"/>
</dbReference>
<evidence type="ECO:0000313" key="7">
    <source>
        <dbReference type="Proteomes" id="UP001411173"/>
    </source>
</evidence>
<feature type="domain" description="D-isomer specific 2-hydroxyacid dehydrogenase catalytic" evidence="4">
    <location>
        <begin position="12"/>
        <end position="312"/>
    </location>
</feature>
<organism evidence="6 7">
    <name type="scientific">Phytobacter palmae</name>
    <dbReference type="NCBI Taxonomy" id="1855371"/>
    <lineage>
        <taxon>Bacteria</taxon>
        <taxon>Pseudomonadati</taxon>
        <taxon>Pseudomonadota</taxon>
        <taxon>Gammaproteobacteria</taxon>
        <taxon>Enterobacterales</taxon>
        <taxon>Enterobacteriaceae</taxon>
        <taxon>Phytobacter</taxon>
    </lineage>
</organism>
<feature type="domain" description="D-isomer specific 2-hydroxyacid dehydrogenase NAD-binding" evidence="5">
    <location>
        <begin position="109"/>
        <end position="281"/>
    </location>
</feature>
<dbReference type="InterPro" id="IPR006140">
    <property type="entry name" value="D-isomer_DH_NAD-bd"/>
</dbReference>
<dbReference type="CDD" id="cd12156">
    <property type="entry name" value="HPPR"/>
    <property type="match status" value="1"/>
</dbReference>
<evidence type="ECO:0000256" key="1">
    <source>
        <dbReference type="ARBA" id="ARBA00023002"/>
    </source>
</evidence>
<evidence type="ECO:0000313" key="6">
    <source>
        <dbReference type="EMBL" id="MEN0580911.1"/>
    </source>
</evidence>
<dbReference type="InterPro" id="IPR050223">
    <property type="entry name" value="D-isomer_2-hydroxyacid_DH"/>
</dbReference>
<dbReference type="SUPFAM" id="SSF52283">
    <property type="entry name" value="Formate/glycerate dehydrogenase catalytic domain-like"/>
    <property type="match status" value="1"/>
</dbReference>
<protein>
    <submittedName>
        <fullName evidence="6">2-hydroxyacid dehydrogenase</fullName>
    </submittedName>
</protein>